<name>A0A1H1XNX9_9BRAD</name>
<dbReference type="AlphaFoldDB" id="A0A1H1XNX9"/>
<evidence type="ECO:0000256" key="2">
    <source>
        <dbReference type="ARBA" id="ARBA00023002"/>
    </source>
</evidence>
<dbReference type="GO" id="GO:0010181">
    <property type="term" value="F:FMN binding"/>
    <property type="evidence" value="ECO:0007669"/>
    <property type="project" value="InterPro"/>
</dbReference>
<proteinExistence type="inferred from homology"/>
<sequence>MVVARRVQDEELPTIDPVSFRQVASRWVTGVAIVTTVDVDGRPLGLTMNGLTSLSLSPPQFIVCMNNGSDTLLALKRSNVFCINFLNQDQRHLSKVFATKGGDKFSSVEWHAGKTGSPIFAGAIGFAELRLTELLAGGDHCIAIGEVVCADARDGEPLVFFNGSYGGVTM</sequence>
<dbReference type="Pfam" id="PF01613">
    <property type="entry name" value="Flavin_Reduct"/>
    <property type="match status" value="1"/>
</dbReference>
<accession>A0A1H1XNX9</accession>
<evidence type="ECO:0000256" key="1">
    <source>
        <dbReference type="ARBA" id="ARBA00008898"/>
    </source>
</evidence>
<feature type="domain" description="Flavin reductase like" evidence="3">
    <location>
        <begin position="24"/>
        <end position="167"/>
    </location>
</feature>
<reference evidence="5" key="1">
    <citation type="submission" date="2016-10" db="EMBL/GenBank/DDBJ databases">
        <authorList>
            <person name="Varghese N."/>
            <person name="Submissions S."/>
        </authorList>
    </citation>
    <scope>NUCLEOTIDE SEQUENCE [LARGE SCALE GENOMIC DNA]</scope>
    <source>
        <strain evidence="5">GAS369</strain>
    </source>
</reference>
<dbReference type="EMBL" id="LT629750">
    <property type="protein sequence ID" value="SDT10910.1"/>
    <property type="molecule type" value="Genomic_DNA"/>
</dbReference>
<dbReference type="InterPro" id="IPR002563">
    <property type="entry name" value="Flavin_Rdtase-like_dom"/>
</dbReference>
<comment type="similarity">
    <text evidence="1">Belongs to the non-flavoprotein flavin reductase family.</text>
</comment>
<evidence type="ECO:0000259" key="3">
    <source>
        <dbReference type="SMART" id="SM00903"/>
    </source>
</evidence>
<dbReference type="GO" id="GO:0042602">
    <property type="term" value="F:riboflavin reductase (NADPH) activity"/>
    <property type="evidence" value="ECO:0007669"/>
    <property type="project" value="TreeGrafter"/>
</dbReference>
<dbReference type="RefSeq" id="WP_167558838.1">
    <property type="nucleotide sequence ID" value="NZ_LT629750.1"/>
</dbReference>
<keyword evidence="5" id="KW-1185">Reference proteome</keyword>
<dbReference type="SMART" id="SM00903">
    <property type="entry name" value="Flavin_Reduct"/>
    <property type="match status" value="1"/>
</dbReference>
<keyword evidence="2" id="KW-0560">Oxidoreductase</keyword>
<dbReference type="SUPFAM" id="SSF50475">
    <property type="entry name" value="FMN-binding split barrel"/>
    <property type="match status" value="1"/>
</dbReference>
<evidence type="ECO:0000313" key="5">
    <source>
        <dbReference type="Proteomes" id="UP000243904"/>
    </source>
</evidence>
<dbReference type="PANTHER" id="PTHR30466">
    <property type="entry name" value="FLAVIN REDUCTASE"/>
    <property type="match status" value="1"/>
</dbReference>
<organism evidence="4 5">
    <name type="scientific">Bradyrhizobium canariense</name>
    <dbReference type="NCBI Taxonomy" id="255045"/>
    <lineage>
        <taxon>Bacteria</taxon>
        <taxon>Pseudomonadati</taxon>
        <taxon>Pseudomonadota</taxon>
        <taxon>Alphaproteobacteria</taxon>
        <taxon>Hyphomicrobiales</taxon>
        <taxon>Nitrobacteraceae</taxon>
        <taxon>Bradyrhizobium</taxon>
    </lineage>
</organism>
<dbReference type="InterPro" id="IPR012349">
    <property type="entry name" value="Split_barrel_FMN-bd"/>
</dbReference>
<dbReference type="Proteomes" id="UP000243904">
    <property type="component" value="Chromosome I"/>
</dbReference>
<dbReference type="PANTHER" id="PTHR30466:SF11">
    <property type="entry name" value="FLAVIN-DEPENDENT MONOOXYGENASE, REDUCTASE SUBUNIT HSAB"/>
    <property type="match status" value="1"/>
</dbReference>
<dbReference type="Gene3D" id="2.30.110.10">
    <property type="entry name" value="Electron Transport, Fmn-binding Protein, Chain A"/>
    <property type="match status" value="1"/>
</dbReference>
<protein>
    <submittedName>
        <fullName evidence="4">NADH-FMN oxidoreductase RutF, flavin reductase (DIM6/NTAB) family</fullName>
    </submittedName>
</protein>
<evidence type="ECO:0000313" key="4">
    <source>
        <dbReference type="EMBL" id="SDT10910.1"/>
    </source>
</evidence>
<dbReference type="InterPro" id="IPR050268">
    <property type="entry name" value="NADH-dep_flavin_reductase"/>
</dbReference>
<gene>
    <name evidence="4" type="ORF">SAMN05444158_4416</name>
</gene>